<evidence type="ECO:0000313" key="1">
    <source>
        <dbReference type="EMBL" id="MDO6416658.1"/>
    </source>
</evidence>
<dbReference type="EMBL" id="JAUOTP010000011">
    <property type="protein sequence ID" value="MDO6416658.1"/>
    <property type="molecule type" value="Genomic_DNA"/>
</dbReference>
<dbReference type="Gene3D" id="3.90.226.10">
    <property type="entry name" value="2-enoyl-CoA Hydratase, Chain A, domain 1"/>
    <property type="match status" value="1"/>
</dbReference>
<protein>
    <submittedName>
        <fullName evidence="1">Uncharacterized protein</fullName>
    </submittedName>
</protein>
<keyword evidence="2" id="KW-1185">Reference proteome</keyword>
<sequence length="243" mass="26205">MPRAGRIGLYDRDGMMRAAALLMLLATAAHGQAQIDPRNPTCPLNPDWSSYPAMKFTPEKKDGRTILFAEGRIDADVATRLQAAIERSKPIDEIVVRSPGGDAEAGNRAGLVVRKAGIPTRIPAGWACFSACNFLFMGGPIRAVEPGGLFIVHMFTFTGDGGVIAAEAQRGYKEAVSVIGDVEQGSALLASEDNDFLIRMGVSRKLLTEIMYRQKAVSGGGDGSTRRCLTQDELFRYNVANVR</sequence>
<dbReference type="InterPro" id="IPR029045">
    <property type="entry name" value="ClpP/crotonase-like_dom_sf"/>
</dbReference>
<dbReference type="SUPFAM" id="SSF52096">
    <property type="entry name" value="ClpP/crotonase"/>
    <property type="match status" value="1"/>
</dbReference>
<dbReference type="Proteomes" id="UP001169764">
    <property type="component" value="Unassembled WGS sequence"/>
</dbReference>
<accession>A0ABT8YE74</accession>
<proteinExistence type="predicted"/>
<comment type="caution">
    <text evidence="1">The sequence shown here is derived from an EMBL/GenBank/DDBJ whole genome shotgun (WGS) entry which is preliminary data.</text>
</comment>
<organism evidence="1 2">
    <name type="scientific">Sphingomonas natans</name>
    <dbReference type="NCBI Taxonomy" id="3063330"/>
    <lineage>
        <taxon>Bacteria</taxon>
        <taxon>Pseudomonadati</taxon>
        <taxon>Pseudomonadota</taxon>
        <taxon>Alphaproteobacteria</taxon>
        <taxon>Sphingomonadales</taxon>
        <taxon>Sphingomonadaceae</taxon>
        <taxon>Sphingomonas</taxon>
    </lineage>
</organism>
<evidence type="ECO:0000313" key="2">
    <source>
        <dbReference type="Proteomes" id="UP001169764"/>
    </source>
</evidence>
<name>A0ABT8YE74_9SPHN</name>
<gene>
    <name evidence="1" type="ORF">Q4F19_19900</name>
</gene>
<reference evidence="1" key="1">
    <citation type="submission" date="2023-07" db="EMBL/GenBank/DDBJ databases">
        <authorList>
            <person name="Kim M."/>
        </authorList>
    </citation>
    <scope>NUCLEOTIDE SEQUENCE</scope>
    <source>
        <strain evidence="1">BIUV-7</strain>
    </source>
</reference>